<comment type="caution">
    <text evidence="1">The sequence shown here is derived from an EMBL/GenBank/DDBJ whole genome shotgun (WGS) entry which is preliminary data.</text>
</comment>
<evidence type="ECO:0000313" key="1">
    <source>
        <dbReference type="EMBL" id="TLP51514.1"/>
    </source>
</evidence>
<reference evidence="1" key="1">
    <citation type="submission" date="2019-05" db="EMBL/GenBank/DDBJ databases">
        <title>Isolation, diversity and antifungal activity of Actinobacteria from wheat.</title>
        <authorList>
            <person name="Yu B."/>
        </authorList>
    </citation>
    <scope>NUCLEOTIDE SEQUENCE [LARGE SCALE GENOMIC DNA]</scope>
    <source>
        <strain evidence="1">NEAU-HEGS1-5</strain>
    </source>
</reference>
<dbReference type="AlphaFoldDB" id="A0A5R8YHM0"/>
<name>A0A5R8YHM0_9ACTN</name>
<keyword evidence="2" id="KW-1185">Reference proteome</keyword>
<gene>
    <name evidence="1" type="ORF">FED44_33550</name>
</gene>
<dbReference type="OrthoDB" id="5183033at2"/>
<evidence type="ECO:0000313" key="2">
    <source>
        <dbReference type="Proteomes" id="UP000309033"/>
    </source>
</evidence>
<accession>A0A5R8YHM0</accession>
<proteinExistence type="predicted"/>
<dbReference type="Proteomes" id="UP000309033">
    <property type="component" value="Unassembled WGS sequence"/>
</dbReference>
<organism evidence="1 2">
    <name type="scientific">Microbispora triticiradicis</name>
    <dbReference type="NCBI Taxonomy" id="2200763"/>
    <lineage>
        <taxon>Bacteria</taxon>
        <taxon>Bacillati</taxon>
        <taxon>Actinomycetota</taxon>
        <taxon>Actinomycetes</taxon>
        <taxon>Streptosporangiales</taxon>
        <taxon>Streptosporangiaceae</taxon>
        <taxon>Microbispora</taxon>
    </lineage>
</organism>
<protein>
    <submittedName>
        <fullName evidence="1">Uncharacterized protein</fullName>
    </submittedName>
</protein>
<sequence length="758" mass="78967">MTILRGLPDLGAPLVSLPGTVFRGYEDSGLAIALPDRLDLERAADGTPVLLVTLVRGEQEPYGRIEAGFAIGSPLSEIGEAAARQAEKQGELLRVAAADLRGGVLEVTARLGPVAEEVLTPPVELAPDLLTRARVSVALAPRAAVAAARLVEDATLPVTATLRLTLRAVAPRLPLATTVDPHEIAVRLAARFGAQAALTVEDLAGGLGELLAGSLTPSAPGPGDEAGGPVTDEARGRALALRLKEILARPEVSAQVSAQGRYLLRHPDEVLPGQERVDLAVPAAVLVDRVVTLDPFAAARALSGGTLDRHVRRVTTPPLPAGHVVVEFAANLPEPVAGLLALLADLRIPPAPPLRPQPVTAGAALDGPGRTGTAGVVLAAGEEPSGEARLRALLDLPGGPAEVAGPWRPASDRHVLLGPADFPLPLTVVRAPAELTRLATAEVVTADGRVAARLDGATPMTAVPLRPEDLPARVVIRPTGPGRVIELPLGGRDRLDLDLVTLPGYGAQRATIACRKPPVRVEWRAEGADDPPRSVRLDRDRPAAEIRWIATSPFQPGLVWRVADGDQAGPWSAPVAPAERLVIVADEAKPIVVNGVEMRPDDAEPGVWTYLPPGPFLELGQDGRPAIGLIEAGATAFLQVTTRLDLPEAARAALLGELRRRASGEPERVRPAPVAVRRVALEARPPDGAWAPVAEGTSSGLPPWTTALAATLDPGQAAAVKAALSGTRGRLRLVGELDAPAGPEIRVRDVADLLEPTR</sequence>
<dbReference type="EMBL" id="VANP01000022">
    <property type="protein sequence ID" value="TLP51514.1"/>
    <property type="molecule type" value="Genomic_DNA"/>
</dbReference>